<dbReference type="OrthoDB" id="9792792at2"/>
<evidence type="ECO:0000313" key="5">
    <source>
        <dbReference type="EMBL" id="ADE57218.1"/>
    </source>
</evidence>
<dbReference type="RefSeq" id="WP_013048481.1">
    <property type="nucleotide sequence ID" value="NC_014011.1"/>
</dbReference>
<accession>D5EF86</accession>
<reference evidence="5 6" key="1">
    <citation type="journal article" date="2010" name="Stand. Genomic Sci.">
        <title>Complete genome sequence of Aminobacterium colombiense type strain (ALA-1).</title>
        <authorList>
            <person name="Chertkov O."/>
            <person name="Sikorski J."/>
            <person name="Brambilla E."/>
            <person name="Lapidus A."/>
            <person name="Copeland A."/>
            <person name="Glavina Del Rio T."/>
            <person name="Nolan M."/>
            <person name="Lucas S."/>
            <person name="Tice H."/>
            <person name="Cheng J.F."/>
            <person name="Han C."/>
            <person name="Detter J.C."/>
            <person name="Bruce D."/>
            <person name="Tapia R."/>
            <person name="Goodwin L."/>
            <person name="Pitluck S."/>
            <person name="Liolios K."/>
            <person name="Ivanova N."/>
            <person name="Mavromatis K."/>
            <person name="Ovchinnikova G."/>
            <person name="Pati A."/>
            <person name="Chen A."/>
            <person name="Palaniappan K."/>
            <person name="Land M."/>
            <person name="Hauser L."/>
            <person name="Chang Y.J."/>
            <person name="Jeffries C.D."/>
            <person name="Spring S."/>
            <person name="Rohde M."/>
            <person name="Goker M."/>
            <person name="Bristow J."/>
            <person name="Eisen J.A."/>
            <person name="Markowitz V."/>
            <person name="Hugenholtz P."/>
            <person name="Kyrpides N.C."/>
            <person name="Klenk H.P."/>
        </authorList>
    </citation>
    <scope>NUCLEOTIDE SEQUENCE [LARGE SCALE GENOMIC DNA]</scope>
    <source>
        <strain evidence="6">DSM 12261 / ALA-1</strain>
    </source>
</reference>
<dbReference type="PANTHER" id="PTHR13799">
    <property type="entry name" value="NGG1 INTERACTING FACTOR 3"/>
    <property type="match status" value="1"/>
</dbReference>
<dbReference type="Proteomes" id="UP000002366">
    <property type="component" value="Chromosome"/>
</dbReference>
<organism evidence="5 6">
    <name type="scientific">Aminobacterium colombiense (strain DSM 12261 / ALA-1)</name>
    <dbReference type="NCBI Taxonomy" id="572547"/>
    <lineage>
        <taxon>Bacteria</taxon>
        <taxon>Thermotogati</taxon>
        <taxon>Synergistota</taxon>
        <taxon>Synergistia</taxon>
        <taxon>Synergistales</taxon>
        <taxon>Aminobacteriaceae</taxon>
        <taxon>Aminobacterium</taxon>
    </lineage>
</organism>
<evidence type="ECO:0000313" key="6">
    <source>
        <dbReference type="Proteomes" id="UP000002366"/>
    </source>
</evidence>
<evidence type="ECO:0000256" key="3">
    <source>
        <dbReference type="ARBA" id="ARBA00022723"/>
    </source>
</evidence>
<dbReference type="HOGENOM" id="CLU_037423_2_0_0"/>
<evidence type="ECO:0000256" key="2">
    <source>
        <dbReference type="ARBA" id="ARBA00022112"/>
    </source>
</evidence>
<dbReference type="Gene3D" id="3.40.1390.30">
    <property type="entry name" value="NIF3 (NGG1p interacting factor 3)-like"/>
    <property type="match status" value="2"/>
</dbReference>
<feature type="binding site" evidence="4">
    <location>
        <position position="226"/>
    </location>
    <ligand>
        <name>a divalent metal cation</name>
        <dbReference type="ChEBI" id="CHEBI:60240"/>
        <label>1</label>
    </ligand>
</feature>
<dbReference type="InterPro" id="IPR002678">
    <property type="entry name" value="DUF34/NIF3"/>
</dbReference>
<name>D5EF86_AMICL</name>
<feature type="binding site" evidence="4">
    <location>
        <position position="103"/>
    </location>
    <ligand>
        <name>a divalent metal cation</name>
        <dbReference type="ChEBI" id="CHEBI:60240"/>
        <label>1</label>
    </ligand>
</feature>
<dbReference type="KEGG" id="aco:Amico_1094"/>
<dbReference type="InterPro" id="IPR036069">
    <property type="entry name" value="DUF34/NIF3_sf"/>
</dbReference>
<dbReference type="eggNOG" id="COG0327">
    <property type="taxonomic scope" value="Bacteria"/>
</dbReference>
<dbReference type="Pfam" id="PF01784">
    <property type="entry name" value="DUF34_NIF3"/>
    <property type="match status" value="1"/>
</dbReference>
<dbReference type="PANTHER" id="PTHR13799:SF14">
    <property type="entry name" value="GTP CYCLOHYDROLASE 1 TYPE 2 HOMOLOG"/>
    <property type="match status" value="1"/>
</dbReference>
<sequence length="258" mass="28276">MLVIDIINHINTFAPLSLAEPWDNVGLMVGSSQWRASKIGVALDPDVHVLEEARGEKCDCLVVHHPLIFSPLKTIDLESPVSLVIQKALEYGIAVISVHTNWDKAREGVNVQLARPLLKESFLPLLPMENSEGLGAWGSLLKPCSLQNLMVKLRNDWNLSWVTGYGEPDRIVKTAALCGGSGGDLWTAALDKGADVYITADMKYHQILDACSLGMALCVVDHGEMERYSLAALCRLMALSNLPVVQLKDKGPNRLQIE</sequence>
<protein>
    <recommendedName>
        <fullName evidence="2">GTP cyclohydrolase 1 type 2 homolog</fullName>
    </recommendedName>
</protein>
<keyword evidence="3 4" id="KW-0479">Metal-binding</keyword>
<dbReference type="GO" id="GO:0046872">
    <property type="term" value="F:metal ion binding"/>
    <property type="evidence" value="ECO:0007669"/>
    <property type="project" value="UniProtKB-KW"/>
</dbReference>
<dbReference type="NCBIfam" id="TIGR00486">
    <property type="entry name" value="YbgI_SA1388"/>
    <property type="match status" value="1"/>
</dbReference>
<feature type="binding site" evidence="4">
    <location>
        <position position="222"/>
    </location>
    <ligand>
        <name>a divalent metal cation</name>
        <dbReference type="ChEBI" id="CHEBI:60240"/>
        <label>1</label>
    </ligand>
</feature>
<keyword evidence="6" id="KW-1185">Reference proteome</keyword>
<dbReference type="AlphaFoldDB" id="D5EF86"/>
<gene>
    <name evidence="5" type="ordered locus">Amico_1094</name>
</gene>
<feature type="binding site" evidence="4">
    <location>
        <position position="64"/>
    </location>
    <ligand>
        <name>a divalent metal cation</name>
        <dbReference type="ChEBI" id="CHEBI:60240"/>
        <label>2</label>
    </ligand>
</feature>
<dbReference type="FunFam" id="3.40.1390.30:FF:000001">
    <property type="entry name" value="GTP cyclohydrolase 1 type 2"/>
    <property type="match status" value="1"/>
</dbReference>
<dbReference type="STRING" id="572547.Amico_1094"/>
<comment type="similarity">
    <text evidence="1">Belongs to the GTP cyclohydrolase I type 2/NIF3 family.</text>
</comment>
<dbReference type="EMBL" id="CP001997">
    <property type="protein sequence ID" value="ADE57218.1"/>
    <property type="molecule type" value="Genomic_DNA"/>
</dbReference>
<evidence type="ECO:0000256" key="4">
    <source>
        <dbReference type="PIRSR" id="PIRSR602678-1"/>
    </source>
</evidence>
<dbReference type="GO" id="GO:0005737">
    <property type="term" value="C:cytoplasm"/>
    <property type="evidence" value="ECO:0007669"/>
    <property type="project" value="TreeGrafter"/>
</dbReference>
<proteinExistence type="inferred from homology"/>
<evidence type="ECO:0000256" key="1">
    <source>
        <dbReference type="ARBA" id="ARBA00006964"/>
    </source>
</evidence>
<dbReference type="SUPFAM" id="SSF102705">
    <property type="entry name" value="NIF3 (NGG1p interacting factor 3)-like"/>
    <property type="match status" value="1"/>
</dbReference>
<feature type="binding site" evidence="4">
    <location>
        <position position="65"/>
    </location>
    <ligand>
        <name>a divalent metal cation</name>
        <dbReference type="ChEBI" id="CHEBI:60240"/>
        <label>1</label>
    </ligand>
</feature>